<feature type="region of interest" description="Disordered" evidence="1">
    <location>
        <begin position="185"/>
        <end position="230"/>
    </location>
</feature>
<sequence>MSIGCIVSVFATGITFLVFSLGLISGTGEGILFSCTIICINEYFDKRRGFALGLNLAGATMASFVFPKTLEFVLLEYGLKGALLLLGGVLLNIPAISLLFRPPPWIKNENKTVVEVTDASKDPYDALRKMSIVCNMNADQDKLYLEIESSNAGRRGTVITIGDREAVRRGTVISFGERPHRIRRETDTSHTEQGSLHFEARNHNQHDRDRHGIEGRANQPCRRAEPRTMSRRGTLLSVARALARESVLGFADAQPTRRGNSYQPGQPMPN</sequence>
<evidence type="ECO:0000256" key="2">
    <source>
        <dbReference type="SAM" id="Phobius"/>
    </source>
</evidence>
<feature type="region of interest" description="Disordered" evidence="1">
    <location>
        <begin position="250"/>
        <end position="270"/>
    </location>
</feature>
<dbReference type="AlphaFoldDB" id="V5IBW1"/>
<keyword evidence="2" id="KW-0812">Transmembrane</keyword>
<feature type="compositionally biased region" description="Basic and acidic residues" evidence="1">
    <location>
        <begin position="198"/>
        <end position="214"/>
    </location>
</feature>
<organism evidence="3">
    <name type="scientific">Ixodes ricinus</name>
    <name type="common">Common tick</name>
    <name type="synonym">Acarus ricinus</name>
    <dbReference type="NCBI Taxonomy" id="34613"/>
    <lineage>
        <taxon>Eukaryota</taxon>
        <taxon>Metazoa</taxon>
        <taxon>Ecdysozoa</taxon>
        <taxon>Arthropoda</taxon>
        <taxon>Chelicerata</taxon>
        <taxon>Arachnida</taxon>
        <taxon>Acari</taxon>
        <taxon>Parasitiformes</taxon>
        <taxon>Ixodida</taxon>
        <taxon>Ixodoidea</taxon>
        <taxon>Ixodidae</taxon>
        <taxon>Ixodinae</taxon>
        <taxon>Ixodes</taxon>
    </lineage>
</organism>
<feature type="transmembrane region" description="Helical" evidence="2">
    <location>
        <begin position="78"/>
        <end position="100"/>
    </location>
</feature>
<dbReference type="InterPro" id="IPR036259">
    <property type="entry name" value="MFS_trans_sf"/>
</dbReference>
<evidence type="ECO:0000256" key="1">
    <source>
        <dbReference type="SAM" id="MobiDB-lite"/>
    </source>
</evidence>
<dbReference type="InterPro" id="IPR050327">
    <property type="entry name" value="Proton-linked_MCT"/>
</dbReference>
<dbReference type="InterPro" id="IPR011701">
    <property type="entry name" value="MFS"/>
</dbReference>
<reference evidence="3" key="1">
    <citation type="journal article" date="2015" name="Sci. Rep.">
        <title>Tissue- and time-dependent transcription in Ixodes ricinus salivary glands and midguts when blood feeding on the vertebrate host.</title>
        <authorList>
            <person name="Kotsyfakis M."/>
            <person name="Schwarz A."/>
            <person name="Erhart J."/>
            <person name="Ribeiro J.M."/>
        </authorList>
    </citation>
    <scope>NUCLEOTIDE SEQUENCE</scope>
    <source>
        <tissue evidence="3">Salivary gland and midgut</tissue>
    </source>
</reference>
<keyword evidence="2" id="KW-0472">Membrane</keyword>
<protein>
    <submittedName>
        <fullName evidence="3">Putative monocarboxylate transporter</fullName>
    </submittedName>
</protein>
<name>V5IBW1_IXORI</name>
<dbReference type="GO" id="GO:0008028">
    <property type="term" value="F:monocarboxylic acid transmembrane transporter activity"/>
    <property type="evidence" value="ECO:0007669"/>
    <property type="project" value="TreeGrafter"/>
</dbReference>
<dbReference type="Gene3D" id="1.20.1250.20">
    <property type="entry name" value="MFS general substrate transporter like domains"/>
    <property type="match status" value="1"/>
</dbReference>
<dbReference type="SUPFAM" id="SSF103473">
    <property type="entry name" value="MFS general substrate transporter"/>
    <property type="match status" value="1"/>
</dbReference>
<dbReference type="Pfam" id="PF07690">
    <property type="entry name" value="MFS_1"/>
    <property type="match status" value="1"/>
</dbReference>
<accession>V5IBW1</accession>
<keyword evidence="2" id="KW-1133">Transmembrane helix</keyword>
<dbReference type="EMBL" id="GANP01014747">
    <property type="protein sequence ID" value="JAB69721.1"/>
    <property type="molecule type" value="mRNA"/>
</dbReference>
<evidence type="ECO:0000313" key="3">
    <source>
        <dbReference type="EMBL" id="JAB69721.1"/>
    </source>
</evidence>
<dbReference type="PANTHER" id="PTHR11360:SF303">
    <property type="entry name" value="MAJOR FACILITATOR SUPERFAMILY (MFS) PROFILE DOMAIN-CONTAINING PROTEIN"/>
    <property type="match status" value="1"/>
</dbReference>
<feature type="transmembrane region" description="Helical" evidence="2">
    <location>
        <begin position="6"/>
        <end position="28"/>
    </location>
</feature>
<dbReference type="PANTHER" id="PTHR11360">
    <property type="entry name" value="MONOCARBOXYLATE TRANSPORTER"/>
    <property type="match status" value="1"/>
</dbReference>
<proteinExistence type="evidence at transcript level"/>
<feature type="transmembrane region" description="Helical" evidence="2">
    <location>
        <begin position="49"/>
        <end position="66"/>
    </location>
</feature>